<evidence type="ECO:0000313" key="2">
    <source>
        <dbReference type="EMBL" id="CAB4182723.1"/>
    </source>
</evidence>
<accession>A0A6J5PJZ4</accession>
<organism evidence="1">
    <name type="scientific">uncultured Caudovirales phage</name>
    <dbReference type="NCBI Taxonomy" id="2100421"/>
    <lineage>
        <taxon>Viruses</taxon>
        <taxon>Duplodnaviria</taxon>
        <taxon>Heunggongvirae</taxon>
        <taxon>Uroviricota</taxon>
        <taxon>Caudoviricetes</taxon>
        <taxon>Peduoviridae</taxon>
        <taxon>Maltschvirus</taxon>
        <taxon>Maltschvirus maltsch</taxon>
    </lineage>
</organism>
<protein>
    <submittedName>
        <fullName evidence="1">Uncharacterized protein</fullName>
    </submittedName>
</protein>
<dbReference type="EMBL" id="LR797401">
    <property type="protein sequence ID" value="CAB4214262.1"/>
    <property type="molecule type" value="Genomic_DNA"/>
</dbReference>
<evidence type="ECO:0000313" key="3">
    <source>
        <dbReference type="EMBL" id="CAB4214262.1"/>
    </source>
</evidence>
<gene>
    <name evidence="2" type="ORF">UFOVP1095_36</name>
    <name evidence="3" type="ORF">UFOVP1452_36</name>
    <name evidence="4" type="ORF">UFOVP1540_13</name>
    <name evidence="1" type="ORF">UFOVP918_36</name>
</gene>
<evidence type="ECO:0000313" key="1">
    <source>
        <dbReference type="EMBL" id="CAB4171417.1"/>
    </source>
</evidence>
<proteinExistence type="predicted"/>
<reference evidence="1" key="1">
    <citation type="submission" date="2020-05" db="EMBL/GenBank/DDBJ databases">
        <authorList>
            <person name="Chiriac C."/>
            <person name="Salcher M."/>
            <person name="Ghai R."/>
            <person name="Kavagutti S V."/>
        </authorList>
    </citation>
    <scope>NUCLEOTIDE SEQUENCE</scope>
</reference>
<sequence>MAGENEEFEFRLRAEKERTANYASFPRPLDALDNPNMATEGQSFGTNFLSGAGKALTDFGRGVGQIINKVPQSEIDDAAKRDAPLMKTGGGFSGNVAGNVAAMLPTMLIPGANSIGGGAAIGSVMGALQPTETGQSRGQNAFLGGLGGGLGNAASKVASSVINPNTSAEVKALMQQGVTPTPGQIMGGRLQSLEDRLTSVPVLGDAISSARTKGLDEFQRAAYARALAPIGATPSGEIGREGVKSVRETLNNAYEKLLPNVSFKADPQISSDITNLQGMISNVGKPQAERFNSIINWMQTKITPQGNMNGATMKEVESELSRLARGYKGDPSFSERQLGSAIEELRTALRENLARNNPAHAEELQKINTGWANYTRLRDAASRVGSEEGKFSPSALASAVRGGDKTVGKRAFSEGDALLQDLSDAGKKVLSNKYPDSGTAGRALLGMAVNPAQWPALATGAAASTVASLPYLPGGRQITAAMLARRPEIAAQLAEALRNTGPQIGMAGSAAMLGQNK</sequence>
<name>A0A6J5PJZ4_9CAUD</name>
<dbReference type="EMBL" id="LR796867">
    <property type="protein sequence ID" value="CAB4171417.1"/>
    <property type="molecule type" value="Genomic_DNA"/>
</dbReference>
<dbReference type="EMBL" id="LR797032">
    <property type="protein sequence ID" value="CAB4182723.1"/>
    <property type="molecule type" value="Genomic_DNA"/>
</dbReference>
<dbReference type="EMBL" id="LR798384">
    <property type="protein sequence ID" value="CAB5228317.1"/>
    <property type="molecule type" value="Genomic_DNA"/>
</dbReference>
<evidence type="ECO:0000313" key="4">
    <source>
        <dbReference type="EMBL" id="CAB5228317.1"/>
    </source>
</evidence>